<accession>A0A2G9S2S2</accession>
<dbReference type="EMBL" id="KV929177">
    <property type="protein sequence ID" value="PIO34447.1"/>
    <property type="molecule type" value="Genomic_DNA"/>
</dbReference>
<organism evidence="1 2">
    <name type="scientific">Aquarana catesbeiana</name>
    <name type="common">American bullfrog</name>
    <name type="synonym">Rana catesbeiana</name>
    <dbReference type="NCBI Taxonomy" id="8400"/>
    <lineage>
        <taxon>Eukaryota</taxon>
        <taxon>Metazoa</taxon>
        <taxon>Chordata</taxon>
        <taxon>Craniata</taxon>
        <taxon>Vertebrata</taxon>
        <taxon>Euteleostomi</taxon>
        <taxon>Amphibia</taxon>
        <taxon>Batrachia</taxon>
        <taxon>Anura</taxon>
        <taxon>Neobatrachia</taxon>
        <taxon>Ranoidea</taxon>
        <taxon>Ranidae</taxon>
        <taxon>Aquarana</taxon>
    </lineage>
</organism>
<dbReference type="Proteomes" id="UP000228934">
    <property type="component" value="Unassembled WGS sequence"/>
</dbReference>
<reference evidence="2" key="1">
    <citation type="journal article" date="2017" name="Nat. Commun.">
        <title>The North American bullfrog draft genome provides insight into hormonal regulation of long noncoding RNA.</title>
        <authorList>
            <person name="Hammond S.A."/>
            <person name="Warren R.L."/>
            <person name="Vandervalk B.P."/>
            <person name="Kucuk E."/>
            <person name="Khan H."/>
            <person name="Gibb E.A."/>
            <person name="Pandoh P."/>
            <person name="Kirk H."/>
            <person name="Zhao Y."/>
            <person name="Jones M."/>
            <person name="Mungall A.J."/>
            <person name="Coope R."/>
            <person name="Pleasance S."/>
            <person name="Moore R.A."/>
            <person name="Holt R.A."/>
            <person name="Round J.M."/>
            <person name="Ohora S."/>
            <person name="Walle B.V."/>
            <person name="Veldhoen N."/>
            <person name="Helbing C.C."/>
            <person name="Birol I."/>
        </authorList>
    </citation>
    <scope>NUCLEOTIDE SEQUENCE [LARGE SCALE GENOMIC DNA]</scope>
</reference>
<keyword evidence="2" id="KW-1185">Reference proteome</keyword>
<evidence type="ECO:0000313" key="2">
    <source>
        <dbReference type="Proteomes" id="UP000228934"/>
    </source>
</evidence>
<evidence type="ECO:0000313" key="1">
    <source>
        <dbReference type="EMBL" id="PIO34447.1"/>
    </source>
</evidence>
<name>A0A2G9S2S2_AQUCT</name>
<gene>
    <name evidence="1" type="ORF">AB205_0172030</name>
</gene>
<proteinExistence type="predicted"/>
<protein>
    <submittedName>
        <fullName evidence="1">Uncharacterized protein</fullName>
    </submittedName>
</protein>
<sequence>MSLYGLKETLSSCTIHSAQSDSVSLKQPKTQILFQQSPTTPSVITVSTQQLLDWVLVVYQQELELVVYQELELVEYQELELEEYRELELVEYQELELVDYQEEERTQEASHLSLVSTLILVIAI</sequence>
<dbReference type="AlphaFoldDB" id="A0A2G9S2S2"/>